<dbReference type="CDD" id="cd06170">
    <property type="entry name" value="LuxR_C_like"/>
    <property type="match status" value="1"/>
</dbReference>
<dbReference type="SMART" id="SM00448">
    <property type="entry name" value="REC"/>
    <property type="match status" value="1"/>
</dbReference>
<name>A0A2U8QSJ1_9FLAO</name>
<organism evidence="6 7">
    <name type="scientific">Flavobacterium sediminis</name>
    <dbReference type="NCBI Taxonomy" id="2201181"/>
    <lineage>
        <taxon>Bacteria</taxon>
        <taxon>Pseudomonadati</taxon>
        <taxon>Bacteroidota</taxon>
        <taxon>Flavobacteriia</taxon>
        <taxon>Flavobacteriales</taxon>
        <taxon>Flavobacteriaceae</taxon>
        <taxon>Flavobacterium</taxon>
    </lineage>
</organism>
<dbReference type="InterPro" id="IPR016032">
    <property type="entry name" value="Sig_transdc_resp-reg_C-effctor"/>
</dbReference>
<evidence type="ECO:0000313" key="6">
    <source>
        <dbReference type="EMBL" id="AWM12794.1"/>
    </source>
</evidence>
<dbReference type="InterPro" id="IPR039420">
    <property type="entry name" value="WalR-like"/>
</dbReference>
<evidence type="ECO:0000313" key="7">
    <source>
        <dbReference type="Proteomes" id="UP000245429"/>
    </source>
</evidence>
<evidence type="ECO:0000256" key="1">
    <source>
        <dbReference type="ARBA" id="ARBA00022553"/>
    </source>
</evidence>
<dbReference type="InterPro" id="IPR000792">
    <property type="entry name" value="Tscrpt_reg_LuxR_C"/>
</dbReference>
<evidence type="ECO:0000256" key="3">
    <source>
        <dbReference type="PROSITE-ProRule" id="PRU00169"/>
    </source>
</evidence>
<dbReference type="Pfam" id="PF00196">
    <property type="entry name" value="GerE"/>
    <property type="match status" value="1"/>
</dbReference>
<evidence type="ECO:0000256" key="2">
    <source>
        <dbReference type="ARBA" id="ARBA00023125"/>
    </source>
</evidence>
<dbReference type="InterPro" id="IPR058245">
    <property type="entry name" value="NreC/VraR/RcsB-like_REC"/>
</dbReference>
<dbReference type="SMART" id="SM00421">
    <property type="entry name" value="HTH_LUXR"/>
    <property type="match status" value="1"/>
</dbReference>
<dbReference type="Gene3D" id="3.40.50.2300">
    <property type="match status" value="1"/>
</dbReference>
<dbReference type="InterPro" id="IPR011006">
    <property type="entry name" value="CheY-like_superfamily"/>
</dbReference>
<dbReference type="PRINTS" id="PR00038">
    <property type="entry name" value="HTHLUXR"/>
</dbReference>
<dbReference type="GO" id="GO:0003677">
    <property type="term" value="F:DNA binding"/>
    <property type="evidence" value="ECO:0007669"/>
    <property type="project" value="UniProtKB-KW"/>
</dbReference>
<dbReference type="AlphaFoldDB" id="A0A2U8QSJ1"/>
<dbReference type="SUPFAM" id="SSF46894">
    <property type="entry name" value="C-terminal effector domain of the bipartite response regulators"/>
    <property type="match status" value="1"/>
</dbReference>
<feature type="domain" description="Response regulatory" evidence="5">
    <location>
        <begin position="6"/>
        <end position="125"/>
    </location>
</feature>
<evidence type="ECO:0000259" key="5">
    <source>
        <dbReference type="PROSITE" id="PS50110"/>
    </source>
</evidence>
<dbReference type="GO" id="GO:0000160">
    <property type="term" value="P:phosphorelay signal transduction system"/>
    <property type="evidence" value="ECO:0007669"/>
    <property type="project" value="InterPro"/>
</dbReference>
<dbReference type="PANTHER" id="PTHR43214:SF43">
    <property type="entry name" value="TWO-COMPONENT RESPONSE REGULATOR"/>
    <property type="match status" value="1"/>
</dbReference>
<dbReference type="PANTHER" id="PTHR43214">
    <property type="entry name" value="TWO-COMPONENT RESPONSE REGULATOR"/>
    <property type="match status" value="1"/>
</dbReference>
<dbReference type="RefSeq" id="WP_109568203.1">
    <property type="nucleotide sequence ID" value="NZ_CP029463.1"/>
</dbReference>
<dbReference type="GO" id="GO:0006355">
    <property type="term" value="P:regulation of DNA-templated transcription"/>
    <property type="evidence" value="ECO:0007669"/>
    <property type="project" value="InterPro"/>
</dbReference>
<evidence type="ECO:0000259" key="4">
    <source>
        <dbReference type="PROSITE" id="PS50043"/>
    </source>
</evidence>
<protein>
    <submittedName>
        <fullName evidence="6">DNA-binding response regulator</fullName>
    </submittedName>
</protein>
<dbReference type="CDD" id="cd17535">
    <property type="entry name" value="REC_NarL-like"/>
    <property type="match status" value="1"/>
</dbReference>
<dbReference type="Proteomes" id="UP000245429">
    <property type="component" value="Chromosome"/>
</dbReference>
<dbReference type="EMBL" id="CP029463">
    <property type="protein sequence ID" value="AWM12794.1"/>
    <property type="molecule type" value="Genomic_DNA"/>
</dbReference>
<keyword evidence="7" id="KW-1185">Reference proteome</keyword>
<proteinExistence type="predicted"/>
<dbReference type="InterPro" id="IPR001789">
    <property type="entry name" value="Sig_transdc_resp-reg_receiver"/>
</dbReference>
<dbReference type="PROSITE" id="PS50110">
    <property type="entry name" value="RESPONSE_REGULATORY"/>
    <property type="match status" value="1"/>
</dbReference>
<dbReference type="OrthoDB" id="9797341at2"/>
<sequence>MDNIIKIILADDELLFRKGIAFLLEREPNFKVIYEASDGSDLVNYLEDDPIELPDLILIDLKMPLLNGVEATKRIHSKFPEIKIIALTSYETKPFVLNMIQEGASSYLVKNTSPKEVVKTINEVIAKGFYYNDMVMEIIYEGISSGNKKVKCSIEEDYLTSREKEVLKLICMQHNTNEIAEKLFISPRTVDGHRNNLLLKTEARNIAGLVVYAIQNKIVDVEQISQRF</sequence>
<feature type="domain" description="HTH luxR-type" evidence="4">
    <location>
        <begin position="152"/>
        <end position="217"/>
    </location>
</feature>
<reference evidence="6 7" key="1">
    <citation type="submission" date="2018-05" db="EMBL/GenBank/DDBJ databases">
        <title>Flavobacterium sp. MEBiC07310.</title>
        <authorList>
            <person name="Baek K."/>
        </authorList>
    </citation>
    <scope>NUCLEOTIDE SEQUENCE [LARGE SCALE GENOMIC DNA]</scope>
    <source>
        <strain evidence="6 7">MEBiC07310</strain>
    </source>
</reference>
<dbReference type="SUPFAM" id="SSF52172">
    <property type="entry name" value="CheY-like"/>
    <property type="match status" value="1"/>
</dbReference>
<keyword evidence="1 3" id="KW-0597">Phosphoprotein</keyword>
<keyword evidence="2 6" id="KW-0238">DNA-binding</keyword>
<gene>
    <name evidence="6" type="ORF">DI487_02180</name>
</gene>
<accession>A0A2U8QSJ1</accession>
<dbReference type="Pfam" id="PF00072">
    <property type="entry name" value="Response_reg"/>
    <property type="match status" value="1"/>
</dbReference>
<dbReference type="KEGG" id="fse:DI487_02180"/>
<feature type="modified residue" description="4-aspartylphosphate" evidence="3">
    <location>
        <position position="60"/>
    </location>
</feature>
<dbReference type="PROSITE" id="PS50043">
    <property type="entry name" value="HTH_LUXR_2"/>
    <property type="match status" value="1"/>
</dbReference>